<feature type="compositionally biased region" description="Pro residues" evidence="1">
    <location>
        <begin position="31"/>
        <end position="48"/>
    </location>
</feature>
<evidence type="ECO:0000313" key="2">
    <source>
        <dbReference type="EMBL" id="GFD26921.1"/>
    </source>
</evidence>
<feature type="region of interest" description="Disordered" evidence="1">
    <location>
        <begin position="1"/>
        <end position="56"/>
    </location>
</feature>
<protein>
    <submittedName>
        <fullName evidence="2">Uncharacterized protein</fullName>
    </submittedName>
</protein>
<proteinExistence type="predicted"/>
<evidence type="ECO:0000256" key="1">
    <source>
        <dbReference type="SAM" id="MobiDB-lite"/>
    </source>
</evidence>
<feature type="non-terminal residue" evidence="2">
    <location>
        <position position="157"/>
    </location>
</feature>
<accession>A0A699UZ46</accession>
<dbReference type="AlphaFoldDB" id="A0A699UZ46"/>
<dbReference type="EMBL" id="BKCJ011372722">
    <property type="protein sequence ID" value="GFD26921.1"/>
    <property type="molecule type" value="Genomic_DNA"/>
</dbReference>
<sequence length="157" mass="17194">DAAEPTPPSPTPTTIPPPPPQELPSISQVAPTPPPSPIAQASSPPPQHQPLQPSHDAAISMDLLNTLLETCTTLTRKVEALEQDKIAQALDITKLKQRVRRLEKKNKLKVFGLRRLKKVRTSQRVNSSADTVMDDQEDASKQEGIIAKIDAYEDVIL</sequence>
<feature type="non-terminal residue" evidence="2">
    <location>
        <position position="1"/>
    </location>
</feature>
<reference evidence="2" key="1">
    <citation type="journal article" date="2019" name="Sci. Rep.">
        <title>Draft genome of Tanacetum cinerariifolium, the natural source of mosquito coil.</title>
        <authorList>
            <person name="Yamashiro T."/>
            <person name="Shiraishi A."/>
            <person name="Satake H."/>
            <person name="Nakayama K."/>
        </authorList>
    </citation>
    <scope>NUCLEOTIDE SEQUENCE</scope>
</reference>
<feature type="compositionally biased region" description="Pro residues" evidence="1">
    <location>
        <begin position="1"/>
        <end position="22"/>
    </location>
</feature>
<organism evidence="2">
    <name type="scientific">Tanacetum cinerariifolium</name>
    <name type="common">Dalmatian daisy</name>
    <name type="synonym">Chrysanthemum cinerariifolium</name>
    <dbReference type="NCBI Taxonomy" id="118510"/>
    <lineage>
        <taxon>Eukaryota</taxon>
        <taxon>Viridiplantae</taxon>
        <taxon>Streptophyta</taxon>
        <taxon>Embryophyta</taxon>
        <taxon>Tracheophyta</taxon>
        <taxon>Spermatophyta</taxon>
        <taxon>Magnoliopsida</taxon>
        <taxon>eudicotyledons</taxon>
        <taxon>Gunneridae</taxon>
        <taxon>Pentapetalae</taxon>
        <taxon>asterids</taxon>
        <taxon>campanulids</taxon>
        <taxon>Asterales</taxon>
        <taxon>Asteraceae</taxon>
        <taxon>Asteroideae</taxon>
        <taxon>Anthemideae</taxon>
        <taxon>Anthemidinae</taxon>
        <taxon>Tanacetum</taxon>
    </lineage>
</organism>
<name>A0A699UZ46_TANCI</name>
<gene>
    <name evidence="2" type="ORF">Tci_898890</name>
</gene>
<comment type="caution">
    <text evidence="2">The sequence shown here is derived from an EMBL/GenBank/DDBJ whole genome shotgun (WGS) entry which is preliminary data.</text>
</comment>